<feature type="transmembrane region" description="Helical" evidence="1">
    <location>
        <begin position="310"/>
        <end position="331"/>
    </location>
</feature>
<dbReference type="InParanoid" id="A0A409VHJ7"/>
<feature type="transmembrane region" description="Helical" evidence="1">
    <location>
        <begin position="21"/>
        <end position="44"/>
    </location>
</feature>
<keyword evidence="1" id="KW-0472">Membrane</keyword>
<feature type="transmembrane region" description="Helical" evidence="1">
    <location>
        <begin position="1197"/>
        <end position="1218"/>
    </location>
</feature>
<feature type="transmembrane region" description="Helical" evidence="1">
    <location>
        <begin position="196"/>
        <end position="218"/>
    </location>
</feature>
<feature type="transmembrane region" description="Helical" evidence="1">
    <location>
        <begin position="957"/>
        <end position="978"/>
    </location>
</feature>
<keyword evidence="3" id="KW-1185">Reference proteome</keyword>
<feature type="transmembrane region" description="Helical" evidence="1">
    <location>
        <begin position="1158"/>
        <end position="1185"/>
    </location>
</feature>
<evidence type="ECO:0000313" key="2">
    <source>
        <dbReference type="EMBL" id="PPQ65711.1"/>
    </source>
</evidence>
<feature type="transmembrane region" description="Helical" evidence="1">
    <location>
        <begin position="275"/>
        <end position="298"/>
    </location>
</feature>
<feature type="transmembrane region" description="Helical" evidence="1">
    <location>
        <begin position="568"/>
        <end position="597"/>
    </location>
</feature>
<proteinExistence type="predicted"/>
<feature type="transmembrane region" description="Helical" evidence="1">
    <location>
        <begin position="351"/>
        <end position="374"/>
    </location>
</feature>
<keyword evidence="1" id="KW-1133">Transmembrane helix</keyword>
<feature type="transmembrane region" description="Helical" evidence="1">
    <location>
        <begin position="64"/>
        <end position="87"/>
    </location>
</feature>
<feature type="transmembrane region" description="Helical" evidence="1">
    <location>
        <begin position="913"/>
        <end position="936"/>
    </location>
</feature>
<gene>
    <name evidence="2" type="ORF">CVT26_000328</name>
</gene>
<accession>A0A409VHJ7</accession>
<feature type="transmembrane region" description="Helical" evidence="1">
    <location>
        <begin position="1085"/>
        <end position="1107"/>
    </location>
</feature>
<feature type="transmembrane region" description="Helical" evidence="1">
    <location>
        <begin position="836"/>
        <end position="862"/>
    </location>
</feature>
<evidence type="ECO:0000256" key="1">
    <source>
        <dbReference type="SAM" id="Phobius"/>
    </source>
</evidence>
<protein>
    <submittedName>
        <fullName evidence="2">Uncharacterized protein</fullName>
    </submittedName>
</protein>
<feature type="transmembrane region" description="Helical" evidence="1">
    <location>
        <begin position="227"/>
        <end position="250"/>
    </location>
</feature>
<feature type="transmembrane region" description="Helical" evidence="1">
    <location>
        <begin position="1282"/>
        <end position="1304"/>
    </location>
</feature>
<dbReference type="Proteomes" id="UP000284706">
    <property type="component" value="Unassembled WGS sequence"/>
</dbReference>
<feature type="transmembrane region" description="Helical" evidence="1">
    <location>
        <begin position="762"/>
        <end position="784"/>
    </location>
</feature>
<feature type="transmembrane region" description="Helical" evidence="1">
    <location>
        <begin position="617"/>
        <end position="636"/>
    </location>
</feature>
<name>A0A409VHJ7_9AGAR</name>
<feature type="transmembrane region" description="Helical" evidence="1">
    <location>
        <begin position="1114"/>
        <end position="1138"/>
    </location>
</feature>
<dbReference type="EMBL" id="NHYE01005647">
    <property type="protein sequence ID" value="PPQ65711.1"/>
    <property type="molecule type" value="Genomic_DNA"/>
</dbReference>
<dbReference type="OrthoDB" id="2873242at2759"/>
<keyword evidence="1" id="KW-0812">Transmembrane</keyword>
<feature type="transmembrane region" description="Helical" evidence="1">
    <location>
        <begin position="476"/>
        <end position="500"/>
    </location>
</feature>
<evidence type="ECO:0000313" key="3">
    <source>
        <dbReference type="Proteomes" id="UP000284706"/>
    </source>
</evidence>
<feature type="transmembrane region" description="Helical" evidence="1">
    <location>
        <begin position="874"/>
        <end position="893"/>
    </location>
</feature>
<feature type="transmembrane region" description="Helical" evidence="1">
    <location>
        <begin position="528"/>
        <end position="547"/>
    </location>
</feature>
<feature type="transmembrane region" description="Helical" evidence="1">
    <location>
        <begin position="791"/>
        <end position="816"/>
    </location>
</feature>
<feature type="transmembrane region" description="Helical" evidence="1">
    <location>
        <begin position="1316"/>
        <end position="1338"/>
    </location>
</feature>
<reference evidence="2 3" key="1">
    <citation type="journal article" date="2018" name="Evol. Lett.">
        <title>Horizontal gene cluster transfer increased hallucinogenic mushroom diversity.</title>
        <authorList>
            <person name="Reynolds H.T."/>
            <person name="Vijayakumar V."/>
            <person name="Gluck-Thaler E."/>
            <person name="Korotkin H.B."/>
            <person name="Matheny P.B."/>
            <person name="Slot J.C."/>
        </authorList>
    </citation>
    <scope>NUCLEOTIDE SEQUENCE [LARGE SCALE GENOMIC DNA]</scope>
    <source>
        <strain evidence="2 3">SRW20</strain>
    </source>
</reference>
<comment type="caution">
    <text evidence="2">The sequence shown here is derived from an EMBL/GenBank/DDBJ whole genome shotgun (WGS) entry which is preliminary data.</text>
</comment>
<feature type="transmembrane region" description="Helical" evidence="1">
    <location>
        <begin position="657"/>
        <end position="674"/>
    </location>
</feature>
<sequence length="1397" mass="155220">MSALADAMLIWRCFHIWSRSYAVIIAPSILLFCEIVVDLVVLTFQCLEHLNSSEYQYYFLDELVAAQTFITFAATITSSLLISYRIYTLGGYTENIPKKTNSRKLCKQVVEVLLQSSAAYSLVALVDGILLVLPSDSYSLIATQSYTDHLFVLIFYNGAFHCLISLAEPALVNVMSTSDIPVYVQKTIIGTELNGAMLQALCLGLYTVVYLGTLYLYFHKKSSGSRFVIGAITLLYVCYAFYVILFWYLVQSDFTDHSDTREILFDSISGGDGPFWPMFITGIITFVMAAVGDAILIWRCYTIWGGSLRMTFIPALLLFSQVVVDLVVVIIRAATNFNPTGNLGLHVANLLAAQSFITFATTLSATLLIAYRIYSTSKENMFGTTKRRVRKITEILVESAAIYSLAAVAQALTIVLPGTPNTELALDVASFPLVFQKAAISTEVNGTILQALLWGLYTAVYIGTLHLYLEKGVSQRWLIVGAITVLYVAFSADTIVLWFITQNACVNESETRESLFRAVAVTPVWPTAFNNVISLVMAAVADGVLVSEKQAFWHRHRHDLHFQVWRCFHAWGGSLLAISIPMFFLFCEAALDIVLIVVNFNLVDHAVLNNQLLTAQAFVTCAATQSATFLISYRIYVVSKQSIPEGSRRRIRRTLDILLQSAAVYSVVAIGKAVTDVIPQTPHDIISLFPAANYIGTLFNFISVSHDQISRPPFGEVSVVKAEDEDSYMTVSRSQNLSQLPSPLMTPVSVQKGFIGLTINGLLVQVLLWGIYTVVYVGTVYIYLSKKSSRRWVIIGAISLSYAGYSTVAIVPWYLTQDQLINDSKTRQSIYEAFRFSAAWVTLVNDIIVFIMSALADGILIWRCYVVWDRSLRAIVLPSFLLVCEVDLSLVILQCKEHFYQTFAQALVFNHLLASQGFITFATTVSTTFLIAFRIYRVQAMGVIGNSSQLYKQVVDILLQSAALYSVAALIFASSAVIPETDANAVWLNNIWEYSCVLFLFAMGISPTLIVARVAFLDEADKNPSVVSAQVSGLRFNVRSTIHDGSRLSRFSTYKDIEIEEKHAVDADELNAKKKGVYYYSINGLLIQVLLWGIYTVVYLGTVYVYVSKKTSRHWIVIGAISLSYIGYSTDALLVWYLTQNEFVNDSETRETLFLSQLVIPAWLTLVNDIIVFGMAAMADSILIWRCYNVCDHSIRAILVPSFLLFCEVTIDLILIIVQCAEHFQQTSGQAKVLNDLLSTQGFITFATTLSATLIIAFRIYKASAQGSLNKKSRRLFRQVAEVLIQSAALYSVAALVYAIPSAIPLTLNNIAPLNGAWIYSSVLFLFAMGISPTLIVARVAFLDDKTDDVSVASRQLSGLEFHMQSTTKERSQITWLSDKLDHEGSAQSVLEGVEAF</sequence>
<organism evidence="2 3">
    <name type="scientific">Gymnopilus dilepis</name>
    <dbReference type="NCBI Taxonomy" id="231916"/>
    <lineage>
        <taxon>Eukaryota</taxon>
        <taxon>Fungi</taxon>
        <taxon>Dikarya</taxon>
        <taxon>Basidiomycota</taxon>
        <taxon>Agaricomycotina</taxon>
        <taxon>Agaricomycetes</taxon>
        <taxon>Agaricomycetidae</taxon>
        <taxon>Agaricales</taxon>
        <taxon>Agaricineae</taxon>
        <taxon>Hymenogastraceae</taxon>
        <taxon>Gymnopilus</taxon>
    </lineage>
</organism>
<feature type="transmembrane region" description="Helical" evidence="1">
    <location>
        <begin position="1238"/>
        <end position="1261"/>
    </location>
</feature>
<feature type="transmembrane region" description="Helical" evidence="1">
    <location>
        <begin position="451"/>
        <end position="469"/>
    </location>
</feature>
<feature type="transmembrane region" description="Helical" evidence="1">
    <location>
        <begin position="395"/>
        <end position="416"/>
    </location>
</feature>